<accession>A0A6J3E808</accession>
<dbReference type="GO" id="GO:0005789">
    <property type="term" value="C:endoplasmic reticulum membrane"/>
    <property type="evidence" value="ECO:0007669"/>
    <property type="project" value="UniProtKB-SubCell"/>
</dbReference>
<dbReference type="RefSeq" id="XP_032059826.1">
    <property type="nucleotide sequence ID" value="XM_032203935.1"/>
</dbReference>
<dbReference type="Gene3D" id="1.20.5.170">
    <property type="match status" value="1"/>
</dbReference>
<keyword evidence="8" id="KW-0238">DNA-binding</keyword>
<keyword evidence="5" id="KW-0735">Signal-anchor</keyword>
<dbReference type="PROSITE" id="PS50217">
    <property type="entry name" value="BZIP"/>
    <property type="match status" value="1"/>
</dbReference>
<dbReference type="PANTHER" id="PTHR45996:SF1">
    <property type="entry name" value="CYCLIC AMP-RESPONSIVE ELEMENT-BINDING PROTEIN 3-LIKE PROTEIN 3"/>
    <property type="match status" value="1"/>
</dbReference>
<evidence type="ECO:0000256" key="13">
    <source>
        <dbReference type="ARBA" id="ARBA00023242"/>
    </source>
</evidence>
<keyword evidence="6" id="KW-1133">Transmembrane helix</keyword>
<dbReference type="CDD" id="cd14689">
    <property type="entry name" value="bZIP_CREB3"/>
    <property type="match status" value="1"/>
</dbReference>
<evidence type="ECO:0000256" key="4">
    <source>
        <dbReference type="ARBA" id="ARBA00022824"/>
    </source>
</evidence>
<evidence type="ECO:0000256" key="2">
    <source>
        <dbReference type="ARBA" id="ARBA00009050"/>
    </source>
</evidence>
<dbReference type="AlphaFoldDB" id="A0A6J3E808"/>
<keyword evidence="4" id="KW-0256">Endoplasmic reticulum</keyword>
<evidence type="ECO:0000313" key="17">
    <source>
        <dbReference type="Proteomes" id="UP000504639"/>
    </source>
</evidence>
<keyword evidence="17" id="KW-1185">Reference proteome</keyword>
<feature type="region of interest" description="Disordered" evidence="15">
    <location>
        <begin position="475"/>
        <end position="585"/>
    </location>
</feature>
<dbReference type="PROSITE" id="PS00036">
    <property type="entry name" value="BZIP_BASIC"/>
    <property type="match status" value="1"/>
</dbReference>
<feature type="compositionally biased region" description="Basic and acidic residues" evidence="15">
    <location>
        <begin position="171"/>
        <end position="181"/>
    </location>
</feature>
<feature type="region of interest" description="Disordered" evidence="15">
    <location>
        <begin position="13"/>
        <end position="34"/>
    </location>
</feature>
<dbReference type="Pfam" id="PF00170">
    <property type="entry name" value="bZIP_1"/>
    <property type="match status" value="1"/>
</dbReference>
<feature type="compositionally biased region" description="Low complexity" evidence="15">
    <location>
        <begin position="189"/>
        <end position="208"/>
    </location>
</feature>
<evidence type="ECO:0000256" key="15">
    <source>
        <dbReference type="SAM" id="MobiDB-lite"/>
    </source>
</evidence>
<evidence type="ECO:0000313" key="18">
    <source>
        <dbReference type="RefSeq" id="XP_032059826.1"/>
    </source>
</evidence>
<evidence type="ECO:0000256" key="3">
    <source>
        <dbReference type="ARBA" id="ARBA00022692"/>
    </source>
</evidence>
<dbReference type="InterPro" id="IPR046347">
    <property type="entry name" value="bZIP_sf"/>
</dbReference>
<dbReference type="KEGG" id="aful:116499255"/>
<proteinExistence type="inferred from homology"/>
<dbReference type="InParanoid" id="A0A6J3E808"/>
<evidence type="ECO:0000256" key="8">
    <source>
        <dbReference type="ARBA" id="ARBA00023125"/>
    </source>
</evidence>
<evidence type="ECO:0000256" key="10">
    <source>
        <dbReference type="ARBA" id="ARBA00023159"/>
    </source>
</evidence>
<reference evidence="18" key="1">
    <citation type="submission" date="2025-08" db="UniProtKB">
        <authorList>
            <consortium name="RefSeq"/>
        </authorList>
    </citation>
    <scope>IDENTIFICATION</scope>
    <source>
        <tissue evidence="18">Lung</tissue>
    </source>
</reference>
<name>A0A6J3E808_AYTFU</name>
<dbReference type="InterPro" id="IPR004827">
    <property type="entry name" value="bZIP"/>
</dbReference>
<dbReference type="SUPFAM" id="SSF57959">
    <property type="entry name" value="Leucine zipper domain"/>
    <property type="match status" value="1"/>
</dbReference>
<dbReference type="GeneID" id="116499255"/>
<evidence type="ECO:0000256" key="9">
    <source>
        <dbReference type="ARBA" id="ARBA00023136"/>
    </source>
</evidence>
<keyword evidence="12" id="KW-0325">Glycoprotein</keyword>
<gene>
    <name evidence="18" type="primary">CREB3L3</name>
</gene>
<keyword evidence="14" id="KW-0175">Coiled coil</keyword>
<keyword evidence="9" id="KW-0472">Membrane</keyword>
<dbReference type="InterPro" id="IPR051381">
    <property type="entry name" value="CREB_ATF_subfamily"/>
</dbReference>
<feature type="region of interest" description="Disordered" evidence="15">
    <location>
        <begin position="162"/>
        <end position="226"/>
    </location>
</feature>
<dbReference type="GO" id="GO:0005634">
    <property type="term" value="C:nucleus"/>
    <property type="evidence" value="ECO:0007669"/>
    <property type="project" value="TreeGrafter"/>
</dbReference>
<keyword evidence="11" id="KW-0804">Transcription</keyword>
<dbReference type="Proteomes" id="UP000504639">
    <property type="component" value="Chromosome 26"/>
</dbReference>
<evidence type="ECO:0000256" key="12">
    <source>
        <dbReference type="ARBA" id="ARBA00023180"/>
    </source>
</evidence>
<keyword evidence="3" id="KW-0812">Transmembrane</keyword>
<feature type="compositionally biased region" description="Low complexity" evidence="15">
    <location>
        <begin position="49"/>
        <end position="58"/>
    </location>
</feature>
<keyword evidence="10" id="KW-0010">Activator</keyword>
<evidence type="ECO:0000256" key="6">
    <source>
        <dbReference type="ARBA" id="ARBA00022989"/>
    </source>
</evidence>
<evidence type="ECO:0000256" key="7">
    <source>
        <dbReference type="ARBA" id="ARBA00023015"/>
    </source>
</evidence>
<feature type="region of interest" description="Disordered" evidence="15">
    <location>
        <begin position="103"/>
        <end position="124"/>
    </location>
</feature>
<evidence type="ECO:0000256" key="5">
    <source>
        <dbReference type="ARBA" id="ARBA00022968"/>
    </source>
</evidence>
<protein>
    <submittedName>
        <fullName evidence="18">Cyclic AMP-responsive element-binding protein 3-like protein 3</fullName>
    </submittedName>
</protein>
<evidence type="ECO:0000259" key="16">
    <source>
        <dbReference type="PROSITE" id="PS50217"/>
    </source>
</evidence>
<dbReference type="CTD" id="84699"/>
<organism evidence="17 18">
    <name type="scientific">Aythya fuligula</name>
    <name type="common">Tufted duck</name>
    <name type="synonym">Anas fuligula</name>
    <dbReference type="NCBI Taxonomy" id="219594"/>
    <lineage>
        <taxon>Eukaryota</taxon>
        <taxon>Metazoa</taxon>
        <taxon>Chordata</taxon>
        <taxon>Craniata</taxon>
        <taxon>Vertebrata</taxon>
        <taxon>Euteleostomi</taxon>
        <taxon>Archelosauria</taxon>
        <taxon>Archosauria</taxon>
        <taxon>Dinosauria</taxon>
        <taxon>Saurischia</taxon>
        <taxon>Theropoda</taxon>
        <taxon>Coelurosauria</taxon>
        <taxon>Aves</taxon>
        <taxon>Neognathae</taxon>
        <taxon>Galloanserae</taxon>
        <taxon>Anseriformes</taxon>
        <taxon>Anatidae</taxon>
        <taxon>Aythyinae</taxon>
        <taxon>Aythya</taxon>
    </lineage>
</organism>
<keyword evidence="13" id="KW-0539">Nucleus</keyword>
<evidence type="ECO:0000256" key="11">
    <source>
        <dbReference type="ARBA" id="ARBA00023163"/>
    </source>
</evidence>
<sequence>MWGQGPWRVEARGGVEALVGPRPSPPSAASGYQGSPLLLGTALVEVRPSPEAAASSGPSPGPPCRRAPPAPISTRAILQSRPLFLCRWSLNFATRVRARRRRRRWPGSASAPLPCTKRGSGAGTDPLVLGSRSAMASTVGSLDSLDLLDLLFDRQDGILRGVELGTSPGTWHEDGRTRDGDDFLSSILGSGDSASDSPSWSPAASDSGVSEDPSSDHLDSPPGCCDGGLGEAPYPYANPCQVLPLPGGTGAPRPEVSIDLDMWHPGFFMEEGRDLPVVSAPASCTLTVKDLLLSGSSDAQPQAPSSLLRQSQGQFQELVLTEDEKKLLAKEGVSLPTQLPLTKYEERVLKKIRRKIRNKQSAQESRKKKKEYIDGLESRMSACTAQNQELQRKVLHLEKQNSSLLEQLKKLQALVVQSSNKAAQTGTCIAVLLLSFALIVFPSISPFAPSKAEADGDFGPVRVFSRSLHNAAASRVAYAQPRGRDEKPPEPLWSEHGGESPETLHEAFGARSFSPRPDEASPRNRSRPLASDSPSRGDTERGGSVAGGDSTPGGGSTSGDGLAALAWTEGEHSSRPAGLEQAEEL</sequence>
<dbReference type="SMART" id="SM00338">
    <property type="entry name" value="BRLZ"/>
    <property type="match status" value="1"/>
</dbReference>
<feature type="coiled-coil region" evidence="14">
    <location>
        <begin position="373"/>
        <end position="414"/>
    </location>
</feature>
<comment type="similarity">
    <text evidence="2">Belongs to the bZIP family. ATF subfamily.</text>
</comment>
<dbReference type="GO" id="GO:0000981">
    <property type="term" value="F:DNA-binding transcription factor activity, RNA polymerase II-specific"/>
    <property type="evidence" value="ECO:0007669"/>
    <property type="project" value="TreeGrafter"/>
</dbReference>
<evidence type="ECO:0000256" key="1">
    <source>
        <dbReference type="ARBA" id="ARBA00004648"/>
    </source>
</evidence>
<dbReference type="PANTHER" id="PTHR45996">
    <property type="entry name" value="AGAP001464-PB"/>
    <property type="match status" value="1"/>
</dbReference>
<feature type="domain" description="BZIP" evidence="16">
    <location>
        <begin position="348"/>
        <end position="411"/>
    </location>
</feature>
<evidence type="ECO:0000256" key="14">
    <source>
        <dbReference type="SAM" id="Coils"/>
    </source>
</evidence>
<feature type="compositionally biased region" description="Basic and acidic residues" evidence="15">
    <location>
        <begin position="496"/>
        <end position="505"/>
    </location>
</feature>
<dbReference type="GO" id="GO:0000978">
    <property type="term" value="F:RNA polymerase II cis-regulatory region sequence-specific DNA binding"/>
    <property type="evidence" value="ECO:0007669"/>
    <property type="project" value="TreeGrafter"/>
</dbReference>
<feature type="compositionally biased region" description="Gly residues" evidence="15">
    <location>
        <begin position="544"/>
        <end position="558"/>
    </location>
</feature>
<feature type="compositionally biased region" description="Pro residues" evidence="15">
    <location>
        <begin position="59"/>
        <end position="70"/>
    </location>
</feature>
<dbReference type="FunFam" id="1.20.5.170:FF:000042">
    <property type="entry name" value="Cyclic AMP-responsive element-binding protein 3-like protein 3"/>
    <property type="match status" value="1"/>
</dbReference>
<keyword evidence="7" id="KW-0805">Transcription regulation</keyword>
<feature type="region of interest" description="Disordered" evidence="15">
    <location>
        <begin position="49"/>
        <end position="70"/>
    </location>
</feature>
<comment type="subcellular location">
    <subcellularLocation>
        <location evidence="1">Endoplasmic reticulum membrane</location>
        <topology evidence="1">Single-pass type II membrane protein</topology>
    </subcellularLocation>
</comment>